<proteinExistence type="predicted"/>
<evidence type="ECO:0000313" key="3">
    <source>
        <dbReference type="Proteomes" id="UP001471651"/>
    </source>
</evidence>
<evidence type="ECO:0000256" key="1">
    <source>
        <dbReference type="SAM" id="Phobius"/>
    </source>
</evidence>
<dbReference type="Proteomes" id="UP001471651">
    <property type="component" value="Unassembled WGS sequence"/>
</dbReference>
<keyword evidence="3" id="KW-1185">Reference proteome</keyword>
<accession>A0ABV0L7P9</accession>
<feature type="transmembrane region" description="Helical" evidence="1">
    <location>
        <begin position="101"/>
        <end position="120"/>
    </location>
</feature>
<keyword evidence="1" id="KW-0812">Transmembrane</keyword>
<sequence>MSEIYDAVGIENAFARIVGNEIGERGTEHDADFFRNGDPKKISKALKIAISAIEERLAKIELTSSDHEAGGIGAQLDVAVGRLNKIAINMAGSTKKEPNDYHWVIVASLLTIINTLLIVLDRTK</sequence>
<evidence type="ECO:0000313" key="2">
    <source>
        <dbReference type="EMBL" id="MEP7731467.1"/>
    </source>
</evidence>
<organism evidence="2 3">
    <name type="scientific">Marinomonas primoryensis</name>
    <dbReference type="NCBI Taxonomy" id="178399"/>
    <lineage>
        <taxon>Bacteria</taxon>
        <taxon>Pseudomonadati</taxon>
        <taxon>Pseudomonadota</taxon>
        <taxon>Gammaproteobacteria</taxon>
        <taxon>Oceanospirillales</taxon>
        <taxon>Oceanospirillaceae</taxon>
        <taxon>Marinomonas</taxon>
    </lineage>
</organism>
<protein>
    <submittedName>
        <fullName evidence="2">Uncharacterized protein</fullName>
    </submittedName>
</protein>
<gene>
    <name evidence="2" type="ORF">ABKW32_18625</name>
</gene>
<dbReference type="RefSeq" id="WP_348578017.1">
    <property type="nucleotide sequence ID" value="NZ_JBDYKN010000032.1"/>
</dbReference>
<reference evidence="2 3" key="1">
    <citation type="submission" date="2024-05" db="EMBL/GenBank/DDBJ databases">
        <authorList>
            <person name="Busch G.E."/>
            <person name="Sharma I."/>
        </authorList>
    </citation>
    <scope>NUCLEOTIDE SEQUENCE [LARGE SCALE GENOMIC DNA]</scope>
    <source>
        <strain evidence="2 3">23GB23</strain>
    </source>
</reference>
<keyword evidence="1" id="KW-1133">Transmembrane helix</keyword>
<name>A0ABV0L7P9_9GAMM</name>
<comment type="caution">
    <text evidence="2">The sequence shown here is derived from an EMBL/GenBank/DDBJ whole genome shotgun (WGS) entry which is preliminary data.</text>
</comment>
<keyword evidence="1" id="KW-0472">Membrane</keyword>
<dbReference type="EMBL" id="JBDYKN010000032">
    <property type="protein sequence ID" value="MEP7731467.1"/>
    <property type="molecule type" value="Genomic_DNA"/>
</dbReference>